<sequence>MKTNYLIPENEFQRLVDLADLDLDYSGLQDKFKDLTRLAAKVTGTEISLINLIDSYTQWTITNHGLDLDSMPRENSVCQYTILEPDSFEVKDLQLDSRFSSQSYVADDPRLRYYFGIPLKSSNGRHLGALCVLDTSTKELDPEKIELLRIIAAEVVSRLNTVREIQYLKRQASELNESRKRAAHDIRGPLGGIISMAQLVTAGGDSFKLKEILDFIQLIQMSSKSLLELADEILVNDDKWKHENESTYQKEIFHQVKLKENLEKLYAPQALAKGIRFSVSTDATTELIPFSRNKIAQIVGNLISNAIKFTQEEGLVLVNTKLTMEGSHNILNLTVQDSGTGMTSEKIATLLNGQNHSSNGTAGESGYGFGLPLVKHLVDTLNGQISVTSTPGVGTCFEVSLIQQKTN</sequence>
<evidence type="ECO:0000259" key="4">
    <source>
        <dbReference type="PROSITE" id="PS50109"/>
    </source>
</evidence>
<dbReference type="PROSITE" id="PS50109">
    <property type="entry name" value="HIS_KIN"/>
    <property type="match status" value="1"/>
</dbReference>
<organism evidence="5 6">
    <name type="scientific">Spirosoma fluviale</name>
    <dbReference type="NCBI Taxonomy" id="1597977"/>
    <lineage>
        <taxon>Bacteria</taxon>
        <taxon>Pseudomonadati</taxon>
        <taxon>Bacteroidota</taxon>
        <taxon>Cytophagia</taxon>
        <taxon>Cytophagales</taxon>
        <taxon>Cytophagaceae</taxon>
        <taxon>Spirosoma</taxon>
    </lineage>
</organism>
<dbReference type="Gene3D" id="3.30.565.10">
    <property type="entry name" value="Histidine kinase-like ATPase, C-terminal domain"/>
    <property type="match status" value="1"/>
</dbReference>
<protein>
    <recommendedName>
        <fullName evidence="2">histidine kinase</fullName>
        <ecNumber evidence="2">2.7.13.3</ecNumber>
    </recommendedName>
</protein>
<feature type="domain" description="Histidine kinase" evidence="4">
    <location>
        <begin position="181"/>
        <end position="405"/>
    </location>
</feature>
<dbReference type="SUPFAM" id="SSF47384">
    <property type="entry name" value="Homodimeric domain of signal transducing histidine kinase"/>
    <property type="match status" value="1"/>
</dbReference>
<dbReference type="EMBL" id="OCNH01000006">
    <property type="protein sequence ID" value="SOD96655.1"/>
    <property type="molecule type" value="Genomic_DNA"/>
</dbReference>
<dbReference type="Gene3D" id="1.10.287.130">
    <property type="match status" value="1"/>
</dbReference>
<name>A0A286GM84_9BACT</name>
<dbReference type="InterPro" id="IPR004358">
    <property type="entry name" value="Sig_transdc_His_kin-like_C"/>
</dbReference>
<dbReference type="OrthoDB" id="9811889at2"/>
<dbReference type="InterPro" id="IPR003661">
    <property type="entry name" value="HisK_dim/P_dom"/>
</dbReference>
<evidence type="ECO:0000313" key="6">
    <source>
        <dbReference type="Proteomes" id="UP000219452"/>
    </source>
</evidence>
<dbReference type="InterPro" id="IPR003594">
    <property type="entry name" value="HATPase_dom"/>
</dbReference>
<keyword evidence="6" id="KW-1185">Reference proteome</keyword>
<dbReference type="InterPro" id="IPR036890">
    <property type="entry name" value="HATPase_C_sf"/>
</dbReference>
<dbReference type="SUPFAM" id="SSF55781">
    <property type="entry name" value="GAF domain-like"/>
    <property type="match status" value="1"/>
</dbReference>
<dbReference type="InterPro" id="IPR003018">
    <property type="entry name" value="GAF"/>
</dbReference>
<accession>A0A286GM84</accession>
<keyword evidence="5" id="KW-0418">Kinase</keyword>
<keyword evidence="5" id="KW-0808">Transferase</keyword>
<dbReference type="PANTHER" id="PTHR43102">
    <property type="entry name" value="SLR1143 PROTEIN"/>
    <property type="match status" value="1"/>
</dbReference>
<dbReference type="GO" id="GO:0000155">
    <property type="term" value="F:phosphorelay sensor kinase activity"/>
    <property type="evidence" value="ECO:0007669"/>
    <property type="project" value="InterPro"/>
</dbReference>
<dbReference type="Proteomes" id="UP000219452">
    <property type="component" value="Unassembled WGS sequence"/>
</dbReference>
<dbReference type="InterPro" id="IPR036097">
    <property type="entry name" value="HisK_dim/P_sf"/>
</dbReference>
<dbReference type="CDD" id="cd00082">
    <property type="entry name" value="HisKA"/>
    <property type="match status" value="1"/>
</dbReference>
<dbReference type="SUPFAM" id="SSF55874">
    <property type="entry name" value="ATPase domain of HSP90 chaperone/DNA topoisomerase II/histidine kinase"/>
    <property type="match status" value="1"/>
</dbReference>
<keyword evidence="3" id="KW-0597">Phosphoprotein</keyword>
<dbReference type="InterPro" id="IPR029016">
    <property type="entry name" value="GAF-like_dom_sf"/>
</dbReference>
<dbReference type="AlphaFoldDB" id="A0A286GM84"/>
<dbReference type="RefSeq" id="WP_097130141.1">
    <property type="nucleotide sequence ID" value="NZ_OCNH01000006.1"/>
</dbReference>
<dbReference type="EC" id="2.7.13.3" evidence="2"/>
<dbReference type="Pfam" id="PF02518">
    <property type="entry name" value="HATPase_c"/>
    <property type="match status" value="1"/>
</dbReference>
<comment type="catalytic activity">
    <reaction evidence="1">
        <text>ATP + protein L-histidine = ADP + protein N-phospho-L-histidine.</text>
        <dbReference type="EC" id="2.7.13.3"/>
    </reaction>
</comment>
<dbReference type="PANTHER" id="PTHR43102:SF2">
    <property type="entry name" value="GAF DOMAIN-CONTAINING PROTEIN"/>
    <property type="match status" value="1"/>
</dbReference>
<evidence type="ECO:0000256" key="3">
    <source>
        <dbReference type="ARBA" id="ARBA00022553"/>
    </source>
</evidence>
<evidence type="ECO:0000313" key="5">
    <source>
        <dbReference type="EMBL" id="SOD96655.1"/>
    </source>
</evidence>
<dbReference type="PRINTS" id="PR00344">
    <property type="entry name" value="BCTRLSENSOR"/>
</dbReference>
<evidence type="ECO:0000256" key="1">
    <source>
        <dbReference type="ARBA" id="ARBA00000085"/>
    </source>
</evidence>
<dbReference type="Gene3D" id="3.30.450.40">
    <property type="match status" value="1"/>
</dbReference>
<dbReference type="SMART" id="SM00387">
    <property type="entry name" value="HATPase_c"/>
    <property type="match status" value="1"/>
</dbReference>
<evidence type="ECO:0000256" key="2">
    <source>
        <dbReference type="ARBA" id="ARBA00012438"/>
    </source>
</evidence>
<dbReference type="Pfam" id="PF01590">
    <property type="entry name" value="GAF"/>
    <property type="match status" value="1"/>
</dbReference>
<reference evidence="6" key="1">
    <citation type="submission" date="2017-09" db="EMBL/GenBank/DDBJ databases">
        <authorList>
            <person name="Varghese N."/>
            <person name="Submissions S."/>
        </authorList>
    </citation>
    <scope>NUCLEOTIDE SEQUENCE [LARGE SCALE GENOMIC DNA]</scope>
    <source>
        <strain evidence="6">DSM 29961</strain>
    </source>
</reference>
<gene>
    <name evidence="5" type="ORF">SAMN06269250_5429</name>
</gene>
<proteinExistence type="predicted"/>
<dbReference type="InterPro" id="IPR005467">
    <property type="entry name" value="His_kinase_dom"/>
</dbReference>